<dbReference type="NCBIfam" id="TIGR01498">
    <property type="entry name" value="folK"/>
    <property type="match status" value="1"/>
</dbReference>
<keyword evidence="5" id="KW-0808">Transferase</keyword>
<dbReference type="Proteomes" id="UP000189940">
    <property type="component" value="Unassembled WGS sequence"/>
</dbReference>
<dbReference type="GO" id="GO:0046656">
    <property type="term" value="P:folic acid biosynthetic process"/>
    <property type="evidence" value="ECO:0007669"/>
    <property type="project" value="UniProtKB-KW"/>
</dbReference>
<dbReference type="UniPathway" id="UPA00077">
    <property type="reaction ID" value="UER00155"/>
</dbReference>
<dbReference type="GO" id="GO:0003848">
    <property type="term" value="F:2-amino-4-hydroxy-6-hydroxymethyldihydropteridine diphosphokinase activity"/>
    <property type="evidence" value="ECO:0007669"/>
    <property type="project" value="UniProtKB-EC"/>
</dbReference>
<evidence type="ECO:0000256" key="8">
    <source>
        <dbReference type="ARBA" id="ARBA00022840"/>
    </source>
</evidence>
<dbReference type="GO" id="GO:0016301">
    <property type="term" value="F:kinase activity"/>
    <property type="evidence" value="ECO:0007669"/>
    <property type="project" value="UniProtKB-KW"/>
</dbReference>
<dbReference type="GO" id="GO:0005524">
    <property type="term" value="F:ATP binding"/>
    <property type="evidence" value="ECO:0007669"/>
    <property type="project" value="UniProtKB-KW"/>
</dbReference>
<evidence type="ECO:0000256" key="1">
    <source>
        <dbReference type="ARBA" id="ARBA00005051"/>
    </source>
</evidence>
<keyword evidence="15" id="KW-1185">Reference proteome</keyword>
<comment type="caution">
    <text evidence="14">The sequence shown here is derived from an EMBL/GenBank/DDBJ whole genome shotgun (WGS) entry which is preliminary data.</text>
</comment>
<dbReference type="PROSITE" id="PS00794">
    <property type="entry name" value="HPPK"/>
    <property type="match status" value="1"/>
</dbReference>
<dbReference type="STRING" id="29421.B2M20_11990"/>
<dbReference type="CDD" id="cd00483">
    <property type="entry name" value="HPPK"/>
    <property type="match status" value="1"/>
</dbReference>
<reference evidence="14 15" key="1">
    <citation type="submission" date="2017-02" db="EMBL/GenBank/DDBJ databases">
        <title>Genome sequence of the nitrite-oxidizing bacterium Nitrobacter vulgaris strain Ab1.</title>
        <authorList>
            <person name="Mellbye B.L."/>
            <person name="Davis E.W."/>
            <person name="Spieck E."/>
            <person name="Chang J.H."/>
            <person name="Bottomley P.J."/>
            <person name="Sayavedra-Soto L.A."/>
        </authorList>
    </citation>
    <scope>NUCLEOTIDE SEQUENCE [LARGE SCALE GENOMIC DNA]</scope>
    <source>
        <strain evidence="14 15">Ab1</strain>
    </source>
</reference>
<dbReference type="EMBL" id="MWPQ01000044">
    <property type="protein sequence ID" value="OPH82503.1"/>
    <property type="molecule type" value="Genomic_DNA"/>
</dbReference>
<evidence type="ECO:0000256" key="2">
    <source>
        <dbReference type="ARBA" id="ARBA00005810"/>
    </source>
</evidence>
<protein>
    <recommendedName>
        <fullName evidence="4">2-amino-4-hydroxy-6-hydroxymethyldihydropteridine pyrophosphokinase</fullName>
        <ecNumber evidence="3">2.7.6.3</ecNumber>
    </recommendedName>
    <alternativeName>
        <fullName evidence="11">6-hydroxymethyl-7,8-dihydropterin pyrophosphokinase</fullName>
    </alternativeName>
    <alternativeName>
        <fullName evidence="12">7,8-dihydro-6-hydroxymethylpterin-pyrophosphokinase</fullName>
    </alternativeName>
</protein>
<name>A0A1V4HX40_NITVU</name>
<evidence type="ECO:0000256" key="6">
    <source>
        <dbReference type="ARBA" id="ARBA00022741"/>
    </source>
</evidence>
<dbReference type="InterPro" id="IPR000550">
    <property type="entry name" value="Hppk"/>
</dbReference>
<evidence type="ECO:0000313" key="14">
    <source>
        <dbReference type="EMBL" id="OPH82503.1"/>
    </source>
</evidence>
<dbReference type="PANTHER" id="PTHR43071">
    <property type="entry name" value="2-AMINO-4-HYDROXY-6-HYDROXYMETHYLDIHYDROPTERIDINE PYROPHOSPHOKINASE"/>
    <property type="match status" value="1"/>
</dbReference>
<gene>
    <name evidence="14" type="ORF">B2M20_11990</name>
</gene>
<evidence type="ECO:0000256" key="10">
    <source>
        <dbReference type="ARBA" id="ARBA00029409"/>
    </source>
</evidence>
<evidence type="ECO:0000256" key="9">
    <source>
        <dbReference type="ARBA" id="ARBA00022909"/>
    </source>
</evidence>
<organism evidence="14 15">
    <name type="scientific">Nitrobacter vulgaris</name>
    <dbReference type="NCBI Taxonomy" id="29421"/>
    <lineage>
        <taxon>Bacteria</taxon>
        <taxon>Pseudomonadati</taxon>
        <taxon>Pseudomonadota</taxon>
        <taxon>Alphaproteobacteria</taxon>
        <taxon>Hyphomicrobiales</taxon>
        <taxon>Nitrobacteraceae</taxon>
        <taxon>Nitrobacter</taxon>
    </lineage>
</organism>
<dbReference type="GO" id="GO:0046654">
    <property type="term" value="P:tetrahydrofolate biosynthetic process"/>
    <property type="evidence" value="ECO:0007669"/>
    <property type="project" value="UniProtKB-UniPathway"/>
</dbReference>
<dbReference type="Gene3D" id="3.30.70.560">
    <property type="entry name" value="7,8-Dihydro-6-hydroxymethylpterin-pyrophosphokinase HPPK"/>
    <property type="match status" value="1"/>
</dbReference>
<dbReference type="PANTHER" id="PTHR43071:SF1">
    <property type="entry name" value="2-AMINO-4-HYDROXY-6-HYDROXYMETHYLDIHYDROPTERIDINE PYROPHOSPHOKINASE"/>
    <property type="match status" value="1"/>
</dbReference>
<keyword evidence="8" id="KW-0067">ATP-binding</keyword>
<feature type="domain" description="7,8-dihydro-6-hydroxymethylpterin-pyrophosphokinase" evidence="13">
    <location>
        <begin position="90"/>
        <end position="101"/>
    </location>
</feature>
<keyword evidence="9" id="KW-0289">Folate biosynthesis</keyword>
<keyword evidence="7 14" id="KW-0418">Kinase</keyword>
<dbReference type="SUPFAM" id="SSF55083">
    <property type="entry name" value="6-hydroxymethyl-7,8-dihydropterin pyrophosphokinase, HPPK"/>
    <property type="match status" value="1"/>
</dbReference>
<dbReference type="OrthoDB" id="9808041at2"/>
<evidence type="ECO:0000256" key="7">
    <source>
        <dbReference type="ARBA" id="ARBA00022777"/>
    </source>
</evidence>
<evidence type="ECO:0000256" key="5">
    <source>
        <dbReference type="ARBA" id="ARBA00022679"/>
    </source>
</evidence>
<evidence type="ECO:0000256" key="4">
    <source>
        <dbReference type="ARBA" id="ARBA00016218"/>
    </source>
</evidence>
<dbReference type="Pfam" id="PF01288">
    <property type="entry name" value="HPPK"/>
    <property type="match status" value="1"/>
</dbReference>
<comment type="similarity">
    <text evidence="2">Belongs to the HPPK family.</text>
</comment>
<comment type="pathway">
    <text evidence="1">Cofactor biosynthesis; tetrahydrofolate biosynthesis; 2-amino-4-hydroxy-6-hydroxymethyl-7,8-dihydropteridine diphosphate from 7,8-dihydroneopterin triphosphate: step 4/4.</text>
</comment>
<accession>A0A1V4HX40</accession>
<dbReference type="RefSeq" id="WP_079447274.1">
    <property type="nucleotide sequence ID" value="NZ_MWPQ01000044.1"/>
</dbReference>
<comment type="function">
    <text evidence="10">Catalyzes the transfer of pyrophosphate from adenosine triphosphate (ATP) to 6-hydroxymethyl-7,8-dihydropterin, an enzymatic step in folate biosynthesis pathway.</text>
</comment>
<keyword evidence="6" id="KW-0547">Nucleotide-binding</keyword>
<evidence type="ECO:0000256" key="3">
    <source>
        <dbReference type="ARBA" id="ARBA00013253"/>
    </source>
</evidence>
<sequence>MASVLIALGGNVGDVRQTFRKAIANICGMAQAELLARSSDYTTPPWGDENQARFVNACIEIDTRLDPHALLFTLHKIEKKFGRDRGTEKRWGPRTLDLDLIAYDDAVLDKPELTLPHPRLFERAFVLVPLAEIAPDRVIAGRTAAKALANISTAGIERLPDLH</sequence>
<evidence type="ECO:0000313" key="15">
    <source>
        <dbReference type="Proteomes" id="UP000189940"/>
    </source>
</evidence>
<dbReference type="InterPro" id="IPR035907">
    <property type="entry name" value="Hppk_sf"/>
</dbReference>
<dbReference type="EC" id="2.7.6.3" evidence="3"/>
<evidence type="ECO:0000256" key="11">
    <source>
        <dbReference type="ARBA" id="ARBA00029766"/>
    </source>
</evidence>
<evidence type="ECO:0000259" key="13">
    <source>
        <dbReference type="PROSITE" id="PS00794"/>
    </source>
</evidence>
<evidence type="ECO:0000256" key="12">
    <source>
        <dbReference type="ARBA" id="ARBA00033413"/>
    </source>
</evidence>
<dbReference type="AlphaFoldDB" id="A0A1V4HX40"/>
<proteinExistence type="inferred from homology"/>